<keyword evidence="3" id="KW-1185">Reference proteome</keyword>
<name>A0ABN3TMJ3_9ACTN</name>
<evidence type="ECO:0000313" key="3">
    <source>
        <dbReference type="Proteomes" id="UP001500886"/>
    </source>
</evidence>
<dbReference type="EMBL" id="BAAASL010000005">
    <property type="protein sequence ID" value="GAA2712236.1"/>
    <property type="molecule type" value="Genomic_DNA"/>
</dbReference>
<feature type="region of interest" description="Disordered" evidence="1">
    <location>
        <begin position="1"/>
        <end position="58"/>
    </location>
</feature>
<proteinExistence type="predicted"/>
<comment type="caution">
    <text evidence="2">The sequence shown here is derived from an EMBL/GenBank/DDBJ whole genome shotgun (WGS) entry which is preliminary data.</text>
</comment>
<evidence type="ECO:0000313" key="2">
    <source>
        <dbReference type="EMBL" id="GAA2712236.1"/>
    </source>
</evidence>
<dbReference type="Proteomes" id="UP001500886">
    <property type="component" value="Unassembled WGS sequence"/>
</dbReference>
<reference evidence="2 3" key="1">
    <citation type="journal article" date="2019" name="Int. J. Syst. Evol. Microbiol.">
        <title>The Global Catalogue of Microorganisms (GCM) 10K type strain sequencing project: providing services to taxonomists for standard genome sequencing and annotation.</title>
        <authorList>
            <consortium name="The Broad Institute Genomics Platform"/>
            <consortium name="The Broad Institute Genome Sequencing Center for Infectious Disease"/>
            <person name="Wu L."/>
            <person name="Ma J."/>
        </authorList>
    </citation>
    <scope>NUCLEOTIDE SEQUENCE [LARGE SCALE GENOMIC DNA]</scope>
    <source>
        <strain evidence="2 3">JCM 4542</strain>
    </source>
</reference>
<feature type="compositionally biased region" description="Polar residues" evidence="1">
    <location>
        <begin position="25"/>
        <end position="43"/>
    </location>
</feature>
<accession>A0ABN3TMJ3</accession>
<organism evidence="2 3">
    <name type="scientific">Streptomyces luteosporeus</name>
    <dbReference type="NCBI Taxonomy" id="173856"/>
    <lineage>
        <taxon>Bacteria</taxon>
        <taxon>Bacillati</taxon>
        <taxon>Actinomycetota</taxon>
        <taxon>Actinomycetes</taxon>
        <taxon>Kitasatosporales</taxon>
        <taxon>Streptomycetaceae</taxon>
        <taxon>Streptomyces</taxon>
    </lineage>
</organism>
<gene>
    <name evidence="2" type="ORF">GCM10010315_15410</name>
</gene>
<protein>
    <submittedName>
        <fullName evidence="2">Uncharacterized protein</fullName>
    </submittedName>
</protein>
<sequence>MERPVRAPQGIDLSRDLDRAVCSAPLTTPQQDARTARRSTTPDGNPVRSGEPGVGWRP</sequence>
<evidence type="ECO:0000256" key="1">
    <source>
        <dbReference type="SAM" id="MobiDB-lite"/>
    </source>
</evidence>